<accession>A0ABX3KV61</accession>
<keyword evidence="9 17" id="KW-0418">Kinase</keyword>
<evidence type="ECO:0000256" key="9">
    <source>
        <dbReference type="ARBA" id="ARBA00022777"/>
    </source>
</evidence>
<dbReference type="Pfam" id="PF00512">
    <property type="entry name" value="HisKA"/>
    <property type="match status" value="1"/>
</dbReference>
<dbReference type="RefSeq" id="WP_077668910.1">
    <property type="nucleotide sequence ID" value="NZ_MUFR01000002.1"/>
</dbReference>
<protein>
    <recommendedName>
        <fullName evidence="3">histidine kinase</fullName>
        <ecNumber evidence="3">2.7.13.3</ecNumber>
    </recommendedName>
</protein>
<keyword evidence="8" id="KW-0547">Nucleotide-binding</keyword>
<comment type="caution">
    <text evidence="17">The sequence shown here is derived from an EMBL/GenBank/DDBJ whole genome shotgun (WGS) entry which is preliminary data.</text>
</comment>
<dbReference type="PANTHER" id="PTHR45528:SF1">
    <property type="entry name" value="SENSOR HISTIDINE KINASE CPXA"/>
    <property type="match status" value="1"/>
</dbReference>
<gene>
    <name evidence="17" type="ORF">BZJ21_00995</name>
</gene>
<feature type="domain" description="Histidine kinase" evidence="15">
    <location>
        <begin position="256"/>
        <end position="464"/>
    </location>
</feature>
<dbReference type="Gene3D" id="1.10.287.130">
    <property type="match status" value="1"/>
</dbReference>
<dbReference type="Gene3D" id="3.30.565.10">
    <property type="entry name" value="Histidine kinase-like ATPase, C-terminal domain"/>
    <property type="match status" value="1"/>
</dbReference>
<feature type="transmembrane region" description="Helical" evidence="14">
    <location>
        <begin position="20"/>
        <end position="42"/>
    </location>
</feature>
<evidence type="ECO:0000256" key="6">
    <source>
        <dbReference type="ARBA" id="ARBA00022679"/>
    </source>
</evidence>
<dbReference type="InterPro" id="IPR004358">
    <property type="entry name" value="Sig_transdc_His_kin-like_C"/>
</dbReference>
<comment type="catalytic activity">
    <reaction evidence="1">
        <text>ATP + protein L-histidine = ADP + protein N-phospho-L-histidine.</text>
        <dbReference type="EC" id="2.7.13.3"/>
    </reaction>
</comment>
<evidence type="ECO:0000256" key="1">
    <source>
        <dbReference type="ARBA" id="ARBA00000085"/>
    </source>
</evidence>
<dbReference type="Pfam" id="PF16527">
    <property type="entry name" value="CpxA_peri"/>
    <property type="match status" value="1"/>
</dbReference>
<evidence type="ECO:0000259" key="16">
    <source>
        <dbReference type="PROSITE" id="PS50885"/>
    </source>
</evidence>
<dbReference type="SMART" id="SM00388">
    <property type="entry name" value="HisKA"/>
    <property type="match status" value="1"/>
</dbReference>
<proteinExistence type="predicted"/>
<evidence type="ECO:0000256" key="8">
    <source>
        <dbReference type="ARBA" id="ARBA00022741"/>
    </source>
</evidence>
<evidence type="ECO:0000256" key="10">
    <source>
        <dbReference type="ARBA" id="ARBA00022840"/>
    </source>
</evidence>
<evidence type="ECO:0000313" key="17">
    <source>
        <dbReference type="EMBL" id="OOF35319.1"/>
    </source>
</evidence>
<dbReference type="SUPFAM" id="SSF47384">
    <property type="entry name" value="Homodimeric domain of signal transducing histidine kinase"/>
    <property type="match status" value="1"/>
</dbReference>
<dbReference type="EC" id="2.7.13.3" evidence="3"/>
<evidence type="ECO:0000256" key="3">
    <source>
        <dbReference type="ARBA" id="ARBA00012438"/>
    </source>
</evidence>
<dbReference type="InterPro" id="IPR038515">
    <property type="entry name" value="CpxA_peri_sf"/>
</dbReference>
<dbReference type="NCBIfam" id="NF007007">
    <property type="entry name" value="PRK09470.1"/>
    <property type="match status" value="1"/>
</dbReference>
<keyword evidence="13 14" id="KW-0472">Membrane</keyword>
<dbReference type="InterPro" id="IPR003594">
    <property type="entry name" value="HATPase_dom"/>
</dbReference>
<dbReference type="SMART" id="SM00304">
    <property type="entry name" value="HAMP"/>
    <property type="match status" value="1"/>
</dbReference>
<dbReference type="Gene3D" id="3.30.450.210">
    <property type="entry name" value="Two-component sensor protein CpxA, periplasmic domain"/>
    <property type="match status" value="1"/>
</dbReference>
<dbReference type="InterPro" id="IPR032404">
    <property type="entry name" value="CpxA_peri"/>
</dbReference>
<dbReference type="EMBL" id="MUFR01000002">
    <property type="protein sequence ID" value="OOF35319.1"/>
    <property type="molecule type" value="Genomic_DNA"/>
</dbReference>
<dbReference type="InterPro" id="IPR003661">
    <property type="entry name" value="HisK_dim/P_dom"/>
</dbReference>
<dbReference type="InterPro" id="IPR003660">
    <property type="entry name" value="HAMP_dom"/>
</dbReference>
<dbReference type="PANTHER" id="PTHR45528">
    <property type="entry name" value="SENSOR HISTIDINE KINASE CPXA"/>
    <property type="match status" value="1"/>
</dbReference>
<evidence type="ECO:0000256" key="7">
    <source>
        <dbReference type="ARBA" id="ARBA00022692"/>
    </source>
</evidence>
<evidence type="ECO:0000256" key="12">
    <source>
        <dbReference type="ARBA" id="ARBA00023012"/>
    </source>
</evidence>
<evidence type="ECO:0000256" key="11">
    <source>
        <dbReference type="ARBA" id="ARBA00022989"/>
    </source>
</evidence>
<comment type="subcellular location">
    <subcellularLocation>
        <location evidence="2">Cell membrane</location>
        <topology evidence="2">Multi-pass membrane protein</topology>
    </subcellularLocation>
</comment>
<dbReference type="GO" id="GO:0016301">
    <property type="term" value="F:kinase activity"/>
    <property type="evidence" value="ECO:0007669"/>
    <property type="project" value="UniProtKB-KW"/>
</dbReference>
<organism evidence="17 18">
    <name type="scientific">Salinivibrio costicola subsp. alcaliphilus</name>
    <dbReference type="NCBI Taxonomy" id="272773"/>
    <lineage>
        <taxon>Bacteria</taxon>
        <taxon>Pseudomonadati</taxon>
        <taxon>Pseudomonadota</taxon>
        <taxon>Gammaproteobacteria</taxon>
        <taxon>Vibrionales</taxon>
        <taxon>Vibrionaceae</taxon>
        <taxon>Salinivibrio</taxon>
    </lineage>
</organism>
<keyword evidence="18" id="KW-1185">Reference proteome</keyword>
<evidence type="ECO:0000256" key="14">
    <source>
        <dbReference type="SAM" id="Phobius"/>
    </source>
</evidence>
<sequence length="464" mass="51546">MGRLASVRQTLSRVPFFSSLYGRVFVIFWLTLLLVLAAVIWAQRGDPRSLHPVPAAEQARIAAQINQLVNIATTRDIPIATLVARHNQRRGHRHSRAANTLYWVPKSARIDDLPTELRRFMAQTNETEQPMQRLVRRAMLAGPFSVSTDNTQGNLYHARRWQPRLPFVLKILETPQHLLLVTMLVSTPLLLWLAYTLTRPARRFEAASRRVANGDLVPDPALECGPREFSEAGKGFNHMVTALNQMVTGQQQLVSDISHELRSPLTRLQMARALAERELGHSDSLARIEREAGQLEALIAELLTLSKLQAQGQLERASVSADVLWQSVVDDASFEANQQGKSITITPWPSVTLSVNSRLACSALENVLRNAIRYAHLGIDITTFIDDTMLVIQVADDGPGVPESMLTDIFRPFYRVSAARERQSGGSGLGLAITAQAVQQHGGQVLAHNRPQGGLVVTLRWPVH</sequence>
<dbReference type="Pfam" id="PF00672">
    <property type="entry name" value="HAMP"/>
    <property type="match status" value="1"/>
</dbReference>
<reference evidence="18" key="1">
    <citation type="submission" date="2017-01" db="EMBL/GenBank/DDBJ databases">
        <title>Draft genome of the species Salinivibrio costicola subsp. alcaliphilus.</title>
        <authorList>
            <person name="Lopez-Hermoso C."/>
            <person name="De La Haba R."/>
            <person name="Sanchez-Porro C."/>
            <person name="Ventosa A."/>
        </authorList>
    </citation>
    <scope>NUCLEOTIDE SEQUENCE [LARGE SCALE GENOMIC DNA]</scope>
    <source>
        <strain evidence="18">CBH448</strain>
    </source>
</reference>
<dbReference type="Proteomes" id="UP000189431">
    <property type="component" value="Unassembled WGS sequence"/>
</dbReference>
<dbReference type="InterPro" id="IPR050398">
    <property type="entry name" value="HssS/ArlS-like"/>
</dbReference>
<evidence type="ECO:0000256" key="4">
    <source>
        <dbReference type="ARBA" id="ARBA00022475"/>
    </source>
</evidence>
<dbReference type="InterPro" id="IPR036097">
    <property type="entry name" value="HisK_dim/P_sf"/>
</dbReference>
<dbReference type="PRINTS" id="PR00344">
    <property type="entry name" value="BCTRLSENSOR"/>
</dbReference>
<dbReference type="SUPFAM" id="SSF55874">
    <property type="entry name" value="ATPase domain of HSP90 chaperone/DNA topoisomerase II/histidine kinase"/>
    <property type="match status" value="1"/>
</dbReference>
<keyword evidence="7 14" id="KW-0812">Transmembrane</keyword>
<name>A0ABX3KV61_SALCS</name>
<keyword evidence="11 14" id="KW-1133">Transmembrane helix</keyword>
<dbReference type="InterPro" id="IPR058125">
    <property type="entry name" value="CpxA"/>
</dbReference>
<evidence type="ECO:0000256" key="13">
    <source>
        <dbReference type="ARBA" id="ARBA00023136"/>
    </source>
</evidence>
<keyword evidence="10" id="KW-0067">ATP-binding</keyword>
<dbReference type="InterPro" id="IPR005467">
    <property type="entry name" value="His_kinase_dom"/>
</dbReference>
<dbReference type="PROSITE" id="PS50109">
    <property type="entry name" value="HIS_KIN"/>
    <property type="match status" value="1"/>
</dbReference>
<dbReference type="CDD" id="cd06225">
    <property type="entry name" value="HAMP"/>
    <property type="match status" value="1"/>
</dbReference>
<keyword evidence="4" id="KW-1003">Cell membrane</keyword>
<keyword evidence="6" id="KW-0808">Transferase</keyword>
<evidence type="ECO:0000256" key="5">
    <source>
        <dbReference type="ARBA" id="ARBA00022553"/>
    </source>
</evidence>
<evidence type="ECO:0000259" key="15">
    <source>
        <dbReference type="PROSITE" id="PS50109"/>
    </source>
</evidence>
<dbReference type="SMART" id="SM00387">
    <property type="entry name" value="HATPase_c"/>
    <property type="match status" value="1"/>
</dbReference>
<dbReference type="InterPro" id="IPR036890">
    <property type="entry name" value="HATPase_C_sf"/>
</dbReference>
<feature type="domain" description="HAMP" evidence="16">
    <location>
        <begin position="195"/>
        <end position="248"/>
    </location>
</feature>
<evidence type="ECO:0000313" key="18">
    <source>
        <dbReference type="Proteomes" id="UP000189431"/>
    </source>
</evidence>
<dbReference type="CDD" id="cd00082">
    <property type="entry name" value="HisKA"/>
    <property type="match status" value="1"/>
</dbReference>
<dbReference type="Pfam" id="PF02518">
    <property type="entry name" value="HATPase_c"/>
    <property type="match status" value="1"/>
</dbReference>
<keyword evidence="12" id="KW-0902">Two-component regulatory system</keyword>
<evidence type="ECO:0000256" key="2">
    <source>
        <dbReference type="ARBA" id="ARBA00004651"/>
    </source>
</evidence>
<dbReference type="PROSITE" id="PS50885">
    <property type="entry name" value="HAMP"/>
    <property type="match status" value="1"/>
</dbReference>
<keyword evidence="5" id="KW-0597">Phosphoprotein</keyword>